<dbReference type="Pfam" id="PF11860">
    <property type="entry name" value="Muramidase"/>
    <property type="match status" value="1"/>
</dbReference>
<organism evidence="2 3">
    <name type="scientific">Rubellimicrobium aerolatum</name>
    <dbReference type="NCBI Taxonomy" id="490979"/>
    <lineage>
        <taxon>Bacteria</taxon>
        <taxon>Pseudomonadati</taxon>
        <taxon>Pseudomonadota</taxon>
        <taxon>Alphaproteobacteria</taxon>
        <taxon>Rhodobacterales</taxon>
        <taxon>Roseobacteraceae</taxon>
        <taxon>Rubellimicrobium</taxon>
    </lineage>
</organism>
<proteinExistence type="predicted"/>
<dbReference type="RefSeq" id="WP_209840972.1">
    <property type="nucleotide sequence ID" value="NZ_JAGGJP010000009.1"/>
</dbReference>
<dbReference type="EMBL" id="JBHSNA010000015">
    <property type="protein sequence ID" value="MFC5567469.1"/>
    <property type="molecule type" value="Genomic_DNA"/>
</dbReference>
<name>A0ABW0SFP5_9RHOB</name>
<sequence length="243" mass="26811">MTITAFAGAARRLDDIDIPRIGHRLDLEEDLIHAVLDVEAPGSGFDAQGRPRMLFEPHIFWRLLGPGAARDEAVRQGLAYPKWGTRPYPKDSYPRLLAAQRISSSAALRSASWGRGQILGDNAISAGFASVEDMVAAMMEDEEHHVEAMVGFIAAKGIDDELRARDWAGFARVYNGAGYRANAYHTRLAKAYAWWQTKPDTPWTPDLDTPEQVLDRVIALLEQAPPPPAETVVARIRDLVGAE</sequence>
<reference evidence="3" key="1">
    <citation type="journal article" date="2019" name="Int. J. Syst. Evol. Microbiol.">
        <title>The Global Catalogue of Microorganisms (GCM) 10K type strain sequencing project: providing services to taxonomists for standard genome sequencing and annotation.</title>
        <authorList>
            <consortium name="The Broad Institute Genomics Platform"/>
            <consortium name="The Broad Institute Genome Sequencing Center for Infectious Disease"/>
            <person name="Wu L."/>
            <person name="Ma J."/>
        </authorList>
    </citation>
    <scope>NUCLEOTIDE SEQUENCE [LARGE SCALE GENOMIC DNA]</scope>
    <source>
        <strain evidence="3">KACC 11588</strain>
    </source>
</reference>
<feature type="domain" description="N-acetylmuramidase" evidence="1">
    <location>
        <begin position="31"/>
        <end position="195"/>
    </location>
</feature>
<evidence type="ECO:0000313" key="3">
    <source>
        <dbReference type="Proteomes" id="UP001596056"/>
    </source>
</evidence>
<dbReference type="InterPro" id="IPR024408">
    <property type="entry name" value="Muramidase"/>
</dbReference>
<accession>A0ABW0SFP5</accession>
<protein>
    <submittedName>
        <fullName evidence="2">N-acetylmuramidase family protein</fullName>
    </submittedName>
</protein>
<comment type="caution">
    <text evidence="2">The sequence shown here is derived from an EMBL/GenBank/DDBJ whole genome shotgun (WGS) entry which is preliminary data.</text>
</comment>
<keyword evidence="3" id="KW-1185">Reference proteome</keyword>
<gene>
    <name evidence="2" type="ORF">ACFPOC_13735</name>
</gene>
<evidence type="ECO:0000313" key="2">
    <source>
        <dbReference type="EMBL" id="MFC5567469.1"/>
    </source>
</evidence>
<evidence type="ECO:0000259" key="1">
    <source>
        <dbReference type="Pfam" id="PF11860"/>
    </source>
</evidence>
<dbReference type="Proteomes" id="UP001596056">
    <property type="component" value="Unassembled WGS sequence"/>
</dbReference>